<evidence type="ECO:0000256" key="3">
    <source>
        <dbReference type="ARBA" id="ARBA00023274"/>
    </source>
</evidence>
<feature type="region of interest" description="Disordered" evidence="5">
    <location>
        <begin position="123"/>
        <end position="158"/>
    </location>
</feature>
<dbReference type="InterPro" id="IPR012677">
    <property type="entry name" value="Nucleotide-bd_a/b_plait_sf"/>
</dbReference>
<gene>
    <name evidence="6" type="ORF">PRZ48_014491</name>
</gene>
<comment type="similarity">
    <text evidence="1">Belongs to the universal ribosomal protein uL23 family.</text>
</comment>
<organism evidence="6 7">
    <name type="scientific">Zasmidium cellare</name>
    <name type="common">Wine cellar mold</name>
    <name type="synonym">Racodium cellare</name>
    <dbReference type="NCBI Taxonomy" id="395010"/>
    <lineage>
        <taxon>Eukaryota</taxon>
        <taxon>Fungi</taxon>
        <taxon>Dikarya</taxon>
        <taxon>Ascomycota</taxon>
        <taxon>Pezizomycotina</taxon>
        <taxon>Dothideomycetes</taxon>
        <taxon>Dothideomycetidae</taxon>
        <taxon>Mycosphaerellales</taxon>
        <taxon>Mycosphaerellaceae</taxon>
        <taxon>Zasmidium</taxon>
    </lineage>
</organism>
<evidence type="ECO:0000256" key="1">
    <source>
        <dbReference type="ARBA" id="ARBA00006700"/>
    </source>
</evidence>
<evidence type="ECO:0000313" key="7">
    <source>
        <dbReference type="Proteomes" id="UP001305779"/>
    </source>
</evidence>
<reference evidence="6 7" key="1">
    <citation type="journal article" date="2023" name="G3 (Bethesda)">
        <title>A chromosome-level genome assembly of Zasmidium syzygii isolated from banana leaves.</title>
        <authorList>
            <person name="van Westerhoven A.C."/>
            <person name="Mehrabi R."/>
            <person name="Talebi R."/>
            <person name="Steentjes M.B.F."/>
            <person name="Corcolon B."/>
            <person name="Chong P.A."/>
            <person name="Kema G.H.J."/>
            <person name="Seidl M.F."/>
        </authorList>
    </citation>
    <scope>NUCLEOTIDE SEQUENCE [LARGE SCALE GENOMIC DNA]</scope>
    <source>
        <strain evidence="6 7">P124</strain>
    </source>
</reference>
<dbReference type="Gene3D" id="3.30.70.330">
    <property type="match status" value="1"/>
</dbReference>
<accession>A0ABR0DYD7</accession>
<evidence type="ECO:0000313" key="6">
    <source>
        <dbReference type="EMBL" id="KAK4494193.1"/>
    </source>
</evidence>
<dbReference type="PANTHER" id="PTHR12059">
    <property type="entry name" value="RIBOSOMAL PROTEIN L23-RELATED"/>
    <property type="match status" value="1"/>
</dbReference>
<dbReference type="SUPFAM" id="SSF54189">
    <property type="entry name" value="Ribosomal proteins S24e, L23 and L15e"/>
    <property type="match status" value="1"/>
</dbReference>
<dbReference type="PANTHER" id="PTHR12059:SF5">
    <property type="entry name" value="LARGE RIBOSOMAL SUBUNIT PROTEIN UL23M"/>
    <property type="match status" value="1"/>
</dbReference>
<dbReference type="InterPro" id="IPR013025">
    <property type="entry name" value="Ribosomal_uL23-like"/>
</dbReference>
<comment type="caution">
    <text evidence="6">The sequence shown here is derived from an EMBL/GenBank/DDBJ whole genome shotgun (WGS) entry which is preliminary data.</text>
</comment>
<feature type="compositionally biased region" description="Basic and acidic residues" evidence="5">
    <location>
        <begin position="138"/>
        <end position="158"/>
    </location>
</feature>
<keyword evidence="3" id="KW-0687">Ribonucleoprotein</keyword>
<name>A0ABR0DYD7_ZASCE</name>
<evidence type="ECO:0000256" key="5">
    <source>
        <dbReference type="SAM" id="MobiDB-lite"/>
    </source>
</evidence>
<proteinExistence type="inferred from homology"/>
<dbReference type="Proteomes" id="UP001305779">
    <property type="component" value="Unassembled WGS sequence"/>
</dbReference>
<keyword evidence="2" id="KW-0689">Ribosomal protein</keyword>
<dbReference type="EMBL" id="JAXOVC010000014">
    <property type="protein sequence ID" value="KAK4494193.1"/>
    <property type="molecule type" value="Genomic_DNA"/>
</dbReference>
<feature type="compositionally biased region" description="Polar residues" evidence="5">
    <location>
        <begin position="123"/>
        <end position="137"/>
    </location>
</feature>
<keyword evidence="7" id="KW-1185">Reference proteome</keyword>
<sequence>MATSIAGPVFRTGTKELYLPAANITFLRGRDPHHARFQVPLWFSKMDIRDYLWHCYGVETLSTRSYVKLTPVRPLPGHTPRRWHRKKSRKFMTVELARPFVWPAEPEDLSEWNADSVQMASKEQSKFQDAQGTTKDTIVNEERRERMREQAKALLEGKTKWKPAAKTFGTEIYSRQR</sequence>
<evidence type="ECO:0000256" key="4">
    <source>
        <dbReference type="ARBA" id="ARBA00039977"/>
    </source>
</evidence>
<dbReference type="InterPro" id="IPR012678">
    <property type="entry name" value="Ribosomal_uL23/eL15/eS24_sf"/>
</dbReference>
<protein>
    <recommendedName>
        <fullName evidence="4">Large ribosomal subunit protein uL23m</fullName>
    </recommendedName>
</protein>
<evidence type="ECO:0000256" key="2">
    <source>
        <dbReference type="ARBA" id="ARBA00022980"/>
    </source>
</evidence>